<dbReference type="RefSeq" id="WP_041093394.1">
    <property type="nucleotide sequence ID" value="NZ_AP014680.1"/>
</dbReference>
<name>A0A0A1GVG7_9LACO</name>
<protein>
    <submittedName>
        <fullName evidence="2">Uncharacterized protein</fullName>
    </submittedName>
</protein>
<dbReference type="KEGG" id="lho:LOOC260_109560"/>
<dbReference type="EMBL" id="AP014680">
    <property type="protein sequence ID" value="BAP85985.1"/>
    <property type="molecule type" value="Genomic_DNA"/>
</dbReference>
<gene>
    <name evidence="1" type="ORF">LOOC260_109560</name>
    <name evidence="2" type="ORF">LOOC260_114490</name>
</gene>
<dbReference type="EMBL" id="AP014680">
    <property type="protein sequence ID" value="BAP85495.1"/>
    <property type="molecule type" value="Genomic_DNA"/>
</dbReference>
<organism evidence="2 3">
    <name type="scientific">Paucilactobacillus hokkaidonensis JCM 18461</name>
    <dbReference type="NCBI Taxonomy" id="1291742"/>
    <lineage>
        <taxon>Bacteria</taxon>
        <taxon>Bacillati</taxon>
        <taxon>Bacillota</taxon>
        <taxon>Bacilli</taxon>
        <taxon>Lactobacillales</taxon>
        <taxon>Lactobacillaceae</taxon>
        <taxon>Paucilactobacillus</taxon>
    </lineage>
</organism>
<proteinExistence type="predicted"/>
<dbReference type="KEGG" id="lho:LOOC260_114490"/>
<evidence type="ECO:0000313" key="3">
    <source>
        <dbReference type="Proteomes" id="UP000031620"/>
    </source>
</evidence>
<accession>A0A0A1GVG7</accession>
<dbReference type="STRING" id="1291742.LOOC260_109560"/>
<evidence type="ECO:0000313" key="2">
    <source>
        <dbReference type="EMBL" id="BAP85985.1"/>
    </source>
</evidence>
<sequence>MNLRKAQLMGYLVYRINRMGSQDTKDFKLIFELNNQQIDFDFFKFSSKRIAKFELSYGEIDESLLEFDQGKSFAMSKLPRNTFSTLLKTGEFLQPSSVISALQSHPEVLFNELMDFVNSFEFDDTKAFGNLIYNVSGYRTNEEALPFIAIYDSDDLKPISLVLKS</sequence>
<dbReference type="HOGENOM" id="CLU_1608750_0_0_9"/>
<dbReference type="AlphaFoldDB" id="A0A0A1GVG7"/>
<evidence type="ECO:0000313" key="1">
    <source>
        <dbReference type="EMBL" id="BAP85495.1"/>
    </source>
</evidence>
<dbReference type="Proteomes" id="UP000031620">
    <property type="component" value="Chromosome"/>
</dbReference>
<reference evidence="2 3" key="1">
    <citation type="submission" date="2014-11" db="EMBL/GenBank/DDBJ databases">
        <title>Complete genome sequence and analysis of Lactobacillus hokkaidonensis LOOC260T.</title>
        <authorList>
            <person name="Tanizawa Y."/>
            <person name="Tohno M."/>
            <person name="Kaminuma E."/>
            <person name="Nakamura Y."/>
            <person name="Arita M."/>
        </authorList>
    </citation>
    <scope>NUCLEOTIDE SEQUENCE [LARGE SCALE GENOMIC DNA]</scope>
    <source>
        <strain evidence="2 3">LOOC260</strain>
    </source>
</reference>